<keyword evidence="2" id="KW-1185">Reference proteome</keyword>
<organism evidence="1 2">
    <name type="scientific">Paragonimus westermani</name>
    <dbReference type="NCBI Taxonomy" id="34504"/>
    <lineage>
        <taxon>Eukaryota</taxon>
        <taxon>Metazoa</taxon>
        <taxon>Spiralia</taxon>
        <taxon>Lophotrochozoa</taxon>
        <taxon>Platyhelminthes</taxon>
        <taxon>Trematoda</taxon>
        <taxon>Digenea</taxon>
        <taxon>Plagiorchiida</taxon>
        <taxon>Troglotremata</taxon>
        <taxon>Troglotrematidae</taxon>
        <taxon>Paragonimus</taxon>
    </lineage>
</organism>
<accession>A0A8T0D913</accession>
<sequence>MILFQRLESNVIQVDMKDIKFEQTNSATAHIRLFIRGSDTNELNTTHLNQKFLKEINFMGHTQFSALRKIVTKNHLQNYYILELRIEHGELSGEERKQLDDKGSRLHKIMLYRLQVQVNAAIRACEWGNVIQKVTVHLRGTSNSSAPISQAALLFISLDRTAFYSSNLSIEYLMNCIADGFEQEQYSGIIDNIDVKVDDVLLQCHSS</sequence>
<dbReference type="Proteomes" id="UP000699462">
    <property type="component" value="Unassembled WGS sequence"/>
</dbReference>
<protein>
    <submittedName>
        <fullName evidence="1">Uncharacterized protein</fullName>
    </submittedName>
</protein>
<name>A0A8T0D913_9TREM</name>
<reference evidence="1 2" key="1">
    <citation type="submission" date="2019-07" db="EMBL/GenBank/DDBJ databases">
        <title>Annotation for the trematode Paragonimus westermani.</title>
        <authorList>
            <person name="Choi Y.-J."/>
        </authorList>
    </citation>
    <scope>NUCLEOTIDE SEQUENCE [LARGE SCALE GENOMIC DNA]</scope>
    <source>
        <strain evidence="1">180907_Pwestermani</strain>
    </source>
</reference>
<evidence type="ECO:0000313" key="1">
    <source>
        <dbReference type="EMBL" id="KAF8564333.1"/>
    </source>
</evidence>
<dbReference type="AlphaFoldDB" id="A0A8T0D913"/>
<dbReference type="EMBL" id="JTDF01008986">
    <property type="protein sequence ID" value="KAF8564333.1"/>
    <property type="molecule type" value="Genomic_DNA"/>
</dbReference>
<gene>
    <name evidence="1" type="ORF">P879_11346</name>
</gene>
<proteinExistence type="predicted"/>
<comment type="caution">
    <text evidence="1">The sequence shown here is derived from an EMBL/GenBank/DDBJ whole genome shotgun (WGS) entry which is preliminary data.</text>
</comment>
<evidence type="ECO:0000313" key="2">
    <source>
        <dbReference type="Proteomes" id="UP000699462"/>
    </source>
</evidence>